<dbReference type="GO" id="GO:0016787">
    <property type="term" value="F:hydrolase activity"/>
    <property type="evidence" value="ECO:0007669"/>
    <property type="project" value="UniProtKB-KW"/>
</dbReference>
<organism evidence="2 3">
    <name type="scientific">Granulicella cerasi</name>
    <dbReference type="NCBI Taxonomy" id="741063"/>
    <lineage>
        <taxon>Bacteria</taxon>
        <taxon>Pseudomonadati</taxon>
        <taxon>Acidobacteriota</taxon>
        <taxon>Terriglobia</taxon>
        <taxon>Terriglobales</taxon>
        <taxon>Acidobacteriaceae</taxon>
        <taxon>Granulicella</taxon>
    </lineage>
</organism>
<dbReference type="InterPro" id="IPR052775">
    <property type="entry name" value="IUN_hydrolase"/>
</dbReference>
<evidence type="ECO:0000313" key="2">
    <source>
        <dbReference type="EMBL" id="MFC6646198.1"/>
    </source>
</evidence>
<dbReference type="PANTHER" id="PTHR46190:SF1">
    <property type="entry name" value="SI:CH211-201H21.5"/>
    <property type="match status" value="1"/>
</dbReference>
<reference evidence="3" key="1">
    <citation type="journal article" date="2019" name="Int. J. Syst. Evol. Microbiol.">
        <title>The Global Catalogue of Microorganisms (GCM) 10K type strain sequencing project: providing services to taxonomists for standard genome sequencing and annotation.</title>
        <authorList>
            <consortium name="The Broad Institute Genomics Platform"/>
            <consortium name="The Broad Institute Genome Sequencing Center for Infectious Disease"/>
            <person name="Wu L."/>
            <person name="Ma J."/>
        </authorList>
    </citation>
    <scope>NUCLEOTIDE SEQUENCE [LARGE SCALE GENOMIC DNA]</scope>
    <source>
        <strain evidence="3">CGMCC 1.16026</strain>
    </source>
</reference>
<dbReference type="InterPro" id="IPR001910">
    <property type="entry name" value="Inosine/uridine_hydrolase_dom"/>
</dbReference>
<dbReference type="Proteomes" id="UP001596391">
    <property type="component" value="Unassembled WGS sequence"/>
</dbReference>
<dbReference type="PANTHER" id="PTHR46190">
    <property type="entry name" value="SI:CH211-201H21.5-RELATED"/>
    <property type="match status" value="1"/>
</dbReference>
<dbReference type="InterPro" id="IPR006311">
    <property type="entry name" value="TAT_signal"/>
</dbReference>
<proteinExistence type="predicted"/>
<dbReference type="Gene3D" id="3.90.245.10">
    <property type="entry name" value="Ribonucleoside hydrolase-like"/>
    <property type="match status" value="1"/>
</dbReference>
<dbReference type="Pfam" id="PF01156">
    <property type="entry name" value="IU_nuc_hydro"/>
    <property type="match status" value="1"/>
</dbReference>
<dbReference type="RefSeq" id="WP_263369893.1">
    <property type="nucleotide sequence ID" value="NZ_JAGSYD010000001.1"/>
</dbReference>
<feature type="domain" description="Inosine/uridine-preferring nucleoside hydrolase" evidence="1">
    <location>
        <begin position="42"/>
        <end position="342"/>
    </location>
</feature>
<evidence type="ECO:0000313" key="3">
    <source>
        <dbReference type="Proteomes" id="UP001596391"/>
    </source>
</evidence>
<dbReference type="SUPFAM" id="SSF53590">
    <property type="entry name" value="Nucleoside hydrolase"/>
    <property type="match status" value="1"/>
</dbReference>
<sequence>MEATRRQFLQAMAGTASASALAPVSALAKMRSEEPAAGRRRIILDTDTATDDAAAILLAMKAPTIKVEAITIVVGNVEFDQEAKNALYTLQVSGNAHKVPVFLGSSRPLLRPIHGDATYVHGKDGMSNSFFPDPEQKPEEEWAVDAMIRLIEAHPHEITIVAIGALTNVALLLLRKPSIAPLIQGITFMGGTYKFYGNVTPVATYNIWVDPEAAKIVFHSGVPITTVGFDVSVHSSIFTDADYERVAKLGTPLAKFFTEINKVRRVYCKEHQKMNGSNHPDAITTAIVIDPTIAMELLPRYCDVETQGELTRGAMLIDELGTMKQPPNVTVCAAADEKKFKEMMFRALS</sequence>
<dbReference type="InterPro" id="IPR036452">
    <property type="entry name" value="Ribo_hydro-like"/>
</dbReference>
<evidence type="ECO:0000259" key="1">
    <source>
        <dbReference type="Pfam" id="PF01156"/>
    </source>
</evidence>
<name>A0ABW1ZBH6_9BACT</name>
<protein>
    <submittedName>
        <fullName evidence="2">Nucleoside hydrolase</fullName>
    </submittedName>
</protein>
<dbReference type="PROSITE" id="PS51318">
    <property type="entry name" value="TAT"/>
    <property type="match status" value="1"/>
</dbReference>
<keyword evidence="3" id="KW-1185">Reference proteome</keyword>
<accession>A0ABW1ZBH6</accession>
<keyword evidence="2" id="KW-0378">Hydrolase</keyword>
<dbReference type="EMBL" id="JBHSWI010000001">
    <property type="protein sequence ID" value="MFC6646198.1"/>
    <property type="molecule type" value="Genomic_DNA"/>
</dbReference>
<gene>
    <name evidence="2" type="ORF">ACFQBQ_11515</name>
</gene>
<comment type="caution">
    <text evidence="2">The sequence shown here is derived from an EMBL/GenBank/DDBJ whole genome shotgun (WGS) entry which is preliminary data.</text>
</comment>